<evidence type="ECO:0000313" key="1">
    <source>
        <dbReference type="EMBL" id="MBO2007519.1"/>
    </source>
</evidence>
<accession>A0ABS3Q8E1</accession>
<evidence type="ECO:0000313" key="2">
    <source>
        <dbReference type="Proteomes" id="UP000664369"/>
    </source>
</evidence>
<reference evidence="1 2" key="1">
    <citation type="submission" date="2021-03" db="EMBL/GenBank/DDBJ databases">
        <authorList>
            <person name="Kim M.K."/>
        </authorList>
    </citation>
    <scope>NUCLEOTIDE SEQUENCE [LARGE SCALE GENOMIC DNA]</scope>
    <source>
        <strain evidence="1 2">BT442</strain>
    </source>
</reference>
<dbReference type="Proteomes" id="UP000664369">
    <property type="component" value="Unassembled WGS sequence"/>
</dbReference>
<comment type="caution">
    <text evidence="1">The sequence shown here is derived from an EMBL/GenBank/DDBJ whole genome shotgun (WGS) entry which is preliminary data.</text>
</comment>
<organism evidence="1 2">
    <name type="scientific">Hymenobacter negativus</name>
    <dbReference type="NCBI Taxonomy" id="2795026"/>
    <lineage>
        <taxon>Bacteria</taxon>
        <taxon>Pseudomonadati</taxon>
        <taxon>Bacteroidota</taxon>
        <taxon>Cytophagia</taxon>
        <taxon>Cytophagales</taxon>
        <taxon>Hymenobacteraceae</taxon>
        <taxon>Hymenobacter</taxon>
    </lineage>
</organism>
<proteinExistence type="predicted"/>
<dbReference type="RefSeq" id="WP_208173056.1">
    <property type="nucleotide sequence ID" value="NZ_JAGETZ010000001.1"/>
</dbReference>
<keyword evidence="2" id="KW-1185">Reference proteome</keyword>
<protein>
    <recommendedName>
        <fullName evidence="3">DUF3291 domain-containing protein</fullName>
    </recommendedName>
</protein>
<name>A0ABS3Q8E1_9BACT</name>
<gene>
    <name evidence="1" type="ORF">J4E00_00550</name>
</gene>
<evidence type="ECO:0008006" key="3">
    <source>
        <dbReference type="Google" id="ProtNLM"/>
    </source>
</evidence>
<dbReference type="EMBL" id="JAGETZ010000001">
    <property type="protein sequence ID" value="MBO2007519.1"/>
    <property type="molecule type" value="Genomic_DNA"/>
</dbReference>
<sequence length="136" mass="15586">MLPNAVLKWYGVYEASRLIPDAVTEMARQQLSTSPPEAQGMGFAILHRCGESFYFLIVCTWRNSNELWQTVFYKDNDAATSFALFPRDVAHKPTLCVWELVPVWHEQQTWTRFLTSARDEPAAQLWLHDCFAGASS</sequence>